<dbReference type="InterPro" id="IPR003660">
    <property type="entry name" value="HAMP_dom"/>
</dbReference>
<dbReference type="PROSITE" id="PS50111">
    <property type="entry name" value="CHEMOTAXIS_TRANSDUC_2"/>
    <property type="match status" value="1"/>
</dbReference>
<evidence type="ECO:0000259" key="9">
    <source>
        <dbReference type="PROSITE" id="PS50885"/>
    </source>
</evidence>
<dbReference type="PRINTS" id="PR00260">
    <property type="entry name" value="CHEMTRNSDUCR"/>
</dbReference>
<dbReference type="PANTHER" id="PTHR32089:SF120">
    <property type="entry name" value="METHYL-ACCEPTING CHEMOTAXIS PROTEIN TLPQ"/>
    <property type="match status" value="1"/>
</dbReference>
<proteinExistence type="inferred from homology"/>
<dbReference type="SUPFAM" id="SSF58104">
    <property type="entry name" value="Methyl-accepting chemotaxis protein (MCP) signaling domain"/>
    <property type="match status" value="1"/>
</dbReference>
<comment type="subcellular location">
    <subcellularLocation>
        <location evidence="1">Cell inner membrane</location>
        <topology evidence="1">Multi-pass membrane protein</topology>
    </subcellularLocation>
</comment>
<feature type="domain" description="Methyl-accepting transducer" evidence="7">
    <location>
        <begin position="265"/>
        <end position="501"/>
    </location>
</feature>
<dbReference type="Gene3D" id="1.10.287.950">
    <property type="entry name" value="Methyl-accepting chemotaxis protein"/>
    <property type="match status" value="1"/>
</dbReference>
<evidence type="ECO:0000313" key="11">
    <source>
        <dbReference type="Proteomes" id="UP000596074"/>
    </source>
</evidence>
<dbReference type="Pfam" id="PF00015">
    <property type="entry name" value="MCPsignal"/>
    <property type="match status" value="1"/>
</dbReference>
<dbReference type="GO" id="GO:0006935">
    <property type="term" value="P:chemotaxis"/>
    <property type="evidence" value="ECO:0007669"/>
    <property type="project" value="InterPro"/>
</dbReference>
<keyword evidence="6" id="KW-0812">Transmembrane</keyword>
<protein>
    <submittedName>
        <fullName evidence="10">HAMP domain-containing protein</fullName>
    </submittedName>
</protein>
<dbReference type="InterPro" id="IPR000727">
    <property type="entry name" value="T_SNARE_dom"/>
</dbReference>
<dbReference type="FunFam" id="1.10.287.950:FF:000001">
    <property type="entry name" value="Methyl-accepting chemotaxis sensory transducer"/>
    <property type="match status" value="1"/>
</dbReference>
<keyword evidence="2" id="KW-0997">Cell inner membrane</keyword>
<evidence type="ECO:0000256" key="5">
    <source>
        <dbReference type="PROSITE-ProRule" id="PRU00284"/>
    </source>
</evidence>
<dbReference type="EMBL" id="CP046056">
    <property type="protein sequence ID" value="QQD23641.1"/>
    <property type="molecule type" value="Genomic_DNA"/>
</dbReference>
<evidence type="ECO:0000259" key="8">
    <source>
        <dbReference type="PROSITE" id="PS50192"/>
    </source>
</evidence>
<name>A0A9X7YNH0_9GAMM</name>
<keyword evidence="2" id="KW-1003">Cell membrane</keyword>
<dbReference type="Gene3D" id="6.10.340.10">
    <property type="match status" value="1"/>
</dbReference>
<dbReference type="InterPro" id="IPR004090">
    <property type="entry name" value="Chemotax_Me-accpt_rcpt"/>
</dbReference>
<dbReference type="SMART" id="SM00304">
    <property type="entry name" value="HAMP"/>
    <property type="match status" value="2"/>
</dbReference>
<dbReference type="GO" id="GO:0004888">
    <property type="term" value="F:transmembrane signaling receptor activity"/>
    <property type="evidence" value="ECO:0007669"/>
    <property type="project" value="InterPro"/>
</dbReference>
<evidence type="ECO:0000256" key="4">
    <source>
        <dbReference type="ARBA" id="ARBA00029447"/>
    </source>
</evidence>
<evidence type="ECO:0000256" key="6">
    <source>
        <dbReference type="SAM" id="Phobius"/>
    </source>
</evidence>
<dbReference type="AlphaFoldDB" id="A0A9X7YNH0"/>
<dbReference type="InterPro" id="IPR025991">
    <property type="entry name" value="Chemoreceptor_zinc-bind_dom"/>
</dbReference>
<evidence type="ECO:0000313" key="10">
    <source>
        <dbReference type="EMBL" id="QQD23641.1"/>
    </source>
</evidence>
<keyword evidence="11" id="KW-1185">Reference proteome</keyword>
<dbReference type="Pfam" id="PF00672">
    <property type="entry name" value="HAMP"/>
    <property type="match status" value="1"/>
</dbReference>
<feature type="transmembrane region" description="Helical" evidence="6">
    <location>
        <begin position="185"/>
        <end position="209"/>
    </location>
</feature>
<feature type="domain" description="T-SNARE coiled-coil homology" evidence="8">
    <location>
        <begin position="452"/>
        <end position="514"/>
    </location>
</feature>
<keyword evidence="6" id="KW-1133">Transmembrane helix</keyword>
<evidence type="ECO:0000256" key="1">
    <source>
        <dbReference type="ARBA" id="ARBA00004429"/>
    </source>
</evidence>
<dbReference type="GO" id="GO:0005886">
    <property type="term" value="C:plasma membrane"/>
    <property type="evidence" value="ECO:0007669"/>
    <property type="project" value="UniProtKB-SubCell"/>
</dbReference>
<dbReference type="CDD" id="cd11386">
    <property type="entry name" value="MCP_signal"/>
    <property type="match status" value="1"/>
</dbReference>
<evidence type="ECO:0000259" key="7">
    <source>
        <dbReference type="PROSITE" id="PS50111"/>
    </source>
</evidence>
<organism evidence="10 11">
    <name type="scientific">Venatoribacter cucullus</name>
    <dbReference type="NCBI Taxonomy" id="2661630"/>
    <lineage>
        <taxon>Bacteria</taxon>
        <taxon>Pseudomonadati</taxon>
        <taxon>Pseudomonadota</taxon>
        <taxon>Gammaproteobacteria</taxon>
        <taxon>Oceanospirillales</taxon>
        <taxon>Oceanospirillaceae</taxon>
        <taxon>Venatoribacter</taxon>
    </lineage>
</organism>
<evidence type="ECO:0000256" key="2">
    <source>
        <dbReference type="ARBA" id="ARBA00022519"/>
    </source>
</evidence>
<sequence length="537" mass="58593">MTRFLGSLSVRQKLMFSFGLLAALMLVVALTISLSLRNMALAESKAREEMAVTLLQFDREIGHLVWANNLANSIMFSRPFAGKLDPTQCEFGQWYDQFRRSDAYRNAMPALKRALDSLDQPHKDLHASAREVLANPQTALSVYDNKTMRHLSDMRAAFNTVRTLLQEQQEIYIAESEAASERASVVVWVATGITAVLALGLAILLSMLISRPLNALKKKAEQIASGDLTMAPMRIESRDEVGQASEACNQMQIQLSELIRGLVDSAQTLAHEADVVAETTAQTNMDLQKQAMEIDQLATAMNEMAATITEVAQHAQNTSEATGESQRFAETGQSTVRTVIESIRKLASGVDEAAGVIGNVRQESVNIGAILDTIQAIAEQTNLLALNAAIEAARAGEQGRGFAVVADEVRTLAARTQQSTSEIKTLIDRLQQSSSSAVTSMESGVKQANYSVQEADKAGEALQQITGSVTTITDMTHQIASATEEQSLVVKEMDRNLIQVNHLTEQTKERSRSADEAAEKLGKTAKVLLGYTQRFKF</sequence>
<keyword evidence="3 5" id="KW-0807">Transducer</keyword>
<dbReference type="Proteomes" id="UP000596074">
    <property type="component" value="Chromosome"/>
</dbReference>
<dbReference type="RefSeq" id="WP_228346173.1">
    <property type="nucleotide sequence ID" value="NZ_CP046056.1"/>
</dbReference>
<dbReference type="SMART" id="SM00283">
    <property type="entry name" value="MA"/>
    <property type="match status" value="1"/>
</dbReference>
<dbReference type="InterPro" id="IPR004089">
    <property type="entry name" value="MCPsignal_dom"/>
</dbReference>
<dbReference type="GO" id="GO:0007165">
    <property type="term" value="P:signal transduction"/>
    <property type="evidence" value="ECO:0007669"/>
    <property type="project" value="UniProtKB-KW"/>
</dbReference>
<feature type="domain" description="HAMP" evidence="9">
    <location>
        <begin position="207"/>
        <end position="260"/>
    </location>
</feature>
<dbReference type="KEGG" id="vcw:GJQ55_03685"/>
<dbReference type="Gene3D" id="1.20.120.30">
    <property type="entry name" value="Aspartate receptor, ligand-binding domain"/>
    <property type="match status" value="1"/>
</dbReference>
<keyword evidence="6" id="KW-0472">Membrane</keyword>
<dbReference type="PROSITE" id="PS50885">
    <property type="entry name" value="HAMP"/>
    <property type="match status" value="1"/>
</dbReference>
<accession>A0A9X7YNH0</accession>
<dbReference type="PROSITE" id="PS50192">
    <property type="entry name" value="T_SNARE"/>
    <property type="match status" value="1"/>
</dbReference>
<dbReference type="PANTHER" id="PTHR32089">
    <property type="entry name" value="METHYL-ACCEPTING CHEMOTAXIS PROTEIN MCPB"/>
    <property type="match status" value="1"/>
</dbReference>
<comment type="similarity">
    <text evidence="4">Belongs to the methyl-accepting chemotaxis (MCP) protein family.</text>
</comment>
<dbReference type="CDD" id="cd06225">
    <property type="entry name" value="HAMP"/>
    <property type="match status" value="1"/>
</dbReference>
<gene>
    <name evidence="10" type="ORF">GJQ55_03685</name>
</gene>
<dbReference type="Pfam" id="PF13682">
    <property type="entry name" value="CZB"/>
    <property type="match status" value="1"/>
</dbReference>
<evidence type="ECO:0000256" key="3">
    <source>
        <dbReference type="ARBA" id="ARBA00023224"/>
    </source>
</evidence>
<reference evidence="10 11" key="1">
    <citation type="submission" date="2019-11" db="EMBL/GenBank/DDBJ databases">
        <title>Venatorbacter sp. nov. a predator of Campylobacter and other Gram-negative bacteria.</title>
        <authorList>
            <person name="Saeedi A."/>
            <person name="Cummings N.J."/>
            <person name="Connerton I.F."/>
            <person name="Connerton P.L."/>
        </authorList>
    </citation>
    <scope>NUCLEOTIDE SEQUENCE [LARGE SCALE GENOMIC DNA]</scope>
    <source>
        <strain evidence="10">XL5</strain>
    </source>
</reference>